<name>A0A368FTD9_ANCCA</name>
<proteinExistence type="predicted"/>
<feature type="region of interest" description="Disordered" evidence="1">
    <location>
        <begin position="1"/>
        <end position="28"/>
    </location>
</feature>
<evidence type="ECO:0000256" key="1">
    <source>
        <dbReference type="SAM" id="MobiDB-lite"/>
    </source>
</evidence>
<accession>A0A368FTD9</accession>
<sequence length="28" mass="3016">MTKAGVASVMERERGGTARKWNPGVDVL</sequence>
<evidence type="ECO:0000313" key="2">
    <source>
        <dbReference type="EMBL" id="RCN35456.1"/>
    </source>
</evidence>
<organism evidence="2 3">
    <name type="scientific">Ancylostoma caninum</name>
    <name type="common">Dog hookworm</name>
    <dbReference type="NCBI Taxonomy" id="29170"/>
    <lineage>
        <taxon>Eukaryota</taxon>
        <taxon>Metazoa</taxon>
        <taxon>Ecdysozoa</taxon>
        <taxon>Nematoda</taxon>
        <taxon>Chromadorea</taxon>
        <taxon>Rhabditida</taxon>
        <taxon>Rhabditina</taxon>
        <taxon>Rhabditomorpha</taxon>
        <taxon>Strongyloidea</taxon>
        <taxon>Ancylostomatidae</taxon>
        <taxon>Ancylostomatinae</taxon>
        <taxon>Ancylostoma</taxon>
    </lineage>
</organism>
<evidence type="ECO:0000313" key="3">
    <source>
        <dbReference type="Proteomes" id="UP000252519"/>
    </source>
</evidence>
<dbReference type="Proteomes" id="UP000252519">
    <property type="component" value="Unassembled WGS sequence"/>
</dbReference>
<comment type="caution">
    <text evidence="2">The sequence shown here is derived from an EMBL/GenBank/DDBJ whole genome shotgun (WGS) entry which is preliminary data.</text>
</comment>
<dbReference type="EMBL" id="JOJR01000660">
    <property type="protein sequence ID" value="RCN35456.1"/>
    <property type="molecule type" value="Genomic_DNA"/>
</dbReference>
<protein>
    <submittedName>
        <fullName evidence="2">Uncharacterized protein</fullName>
    </submittedName>
</protein>
<keyword evidence="3" id="KW-1185">Reference proteome</keyword>
<dbReference type="AlphaFoldDB" id="A0A368FTD9"/>
<gene>
    <name evidence="2" type="ORF">ANCCAN_18669</name>
</gene>
<reference evidence="2 3" key="1">
    <citation type="submission" date="2014-10" db="EMBL/GenBank/DDBJ databases">
        <title>Draft genome of the hookworm Ancylostoma caninum.</title>
        <authorList>
            <person name="Mitreva M."/>
        </authorList>
    </citation>
    <scope>NUCLEOTIDE SEQUENCE [LARGE SCALE GENOMIC DNA]</scope>
    <source>
        <strain evidence="2 3">Baltimore</strain>
    </source>
</reference>